<reference evidence="9 10" key="1">
    <citation type="submission" date="2019-08" db="EMBL/GenBank/DDBJ databases">
        <title>Draft genome for granaticin producer strain Streptomyces parvus C05.</title>
        <authorList>
            <person name="Gonzalez-Pimentel J.L."/>
        </authorList>
    </citation>
    <scope>NUCLEOTIDE SEQUENCE [LARGE SCALE GENOMIC DNA]</scope>
    <source>
        <strain evidence="9 10">C05</strain>
    </source>
</reference>
<dbReference type="Pfam" id="PF00482">
    <property type="entry name" value="T2SSF"/>
    <property type="match status" value="1"/>
</dbReference>
<keyword evidence="2" id="KW-1003">Cell membrane</keyword>
<feature type="transmembrane region" description="Helical" evidence="6">
    <location>
        <begin position="94"/>
        <end position="117"/>
    </location>
</feature>
<evidence type="ECO:0000256" key="3">
    <source>
        <dbReference type="ARBA" id="ARBA00022692"/>
    </source>
</evidence>
<dbReference type="EMBL" id="VSZQ01000330">
    <property type="protein sequence ID" value="TYR47511.1"/>
    <property type="molecule type" value="Genomic_DNA"/>
</dbReference>
<name>A0A5D4I2X5_9ACTN</name>
<evidence type="ECO:0000256" key="6">
    <source>
        <dbReference type="SAM" id="Phobius"/>
    </source>
</evidence>
<dbReference type="GO" id="GO:0005886">
    <property type="term" value="C:plasma membrane"/>
    <property type="evidence" value="ECO:0007669"/>
    <property type="project" value="UniProtKB-SubCell"/>
</dbReference>
<dbReference type="PANTHER" id="PTHR35007:SF4">
    <property type="entry name" value="CONSERVED TRANSMEMBRANE PROTEIN-RELATED"/>
    <property type="match status" value="1"/>
</dbReference>
<keyword evidence="5 6" id="KW-0472">Membrane</keyword>
<evidence type="ECO:0000256" key="2">
    <source>
        <dbReference type="ARBA" id="ARBA00022475"/>
    </source>
</evidence>
<evidence type="ECO:0000259" key="8">
    <source>
        <dbReference type="Pfam" id="PF00482"/>
    </source>
</evidence>
<proteinExistence type="predicted"/>
<sequence length="322" mass="33392">MTAMATVTATTTAATATTSVTSAYAAHAVALCAGSAVWLAMMRDPGVRRARVLFVDAPPEPRRSRGWWLRLIETWGRVAETARERREWWCVPGAVLLALLGSSVLPLVAGVVAVPLVRRWLRRRAGAREAERGAIAVAALCGAVVAELRAGREPGQALLAALREGLAEDGPAETTASRSRLGEAEAAVLAAARFGGDVPTALRQAAEGPGMSGLSGMAACWRVAVDGGAGLAAGLERLEAALREDRRRREELRAQLAGAWSTVVVLALLPVAGLGLGAALGAEPLRVLLHTPGGLACLAVGSFLEAAGLCWARRIVRGGEAV</sequence>
<feature type="transmembrane region" description="Helical" evidence="6">
    <location>
        <begin position="256"/>
        <end position="281"/>
    </location>
</feature>
<keyword evidence="7" id="KW-0732">Signal</keyword>
<comment type="caution">
    <text evidence="9">The sequence shown here is derived from an EMBL/GenBank/DDBJ whole genome shotgun (WGS) entry which is preliminary data.</text>
</comment>
<keyword evidence="4 6" id="KW-1133">Transmembrane helix</keyword>
<evidence type="ECO:0000313" key="9">
    <source>
        <dbReference type="EMBL" id="TYR47511.1"/>
    </source>
</evidence>
<evidence type="ECO:0000256" key="7">
    <source>
        <dbReference type="SAM" id="SignalP"/>
    </source>
</evidence>
<keyword evidence="10" id="KW-1185">Reference proteome</keyword>
<evidence type="ECO:0000313" key="10">
    <source>
        <dbReference type="Proteomes" id="UP000323242"/>
    </source>
</evidence>
<comment type="subcellular location">
    <subcellularLocation>
        <location evidence="1">Cell membrane</location>
        <topology evidence="1">Multi-pass membrane protein</topology>
    </subcellularLocation>
</comment>
<accession>A0A5D4I2X5</accession>
<evidence type="ECO:0000256" key="1">
    <source>
        <dbReference type="ARBA" id="ARBA00004651"/>
    </source>
</evidence>
<dbReference type="Proteomes" id="UP000323242">
    <property type="component" value="Unassembled WGS sequence"/>
</dbReference>
<dbReference type="AlphaFoldDB" id="A0A5D4I2X5"/>
<gene>
    <name evidence="9" type="ORF">FY004_35425</name>
</gene>
<keyword evidence="3 6" id="KW-0812">Transmembrane</keyword>
<feature type="chain" id="PRO_5022891739" evidence="7">
    <location>
        <begin position="26"/>
        <end position="322"/>
    </location>
</feature>
<evidence type="ECO:0000256" key="4">
    <source>
        <dbReference type="ARBA" id="ARBA00022989"/>
    </source>
</evidence>
<feature type="transmembrane region" description="Helical" evidence="6">
    <location>
        <begin position="293"/>
        <end position="312"/>
    </location>
</feature>
<dbReference type="PANTHER" id="PTHR35007">
    <property type="entry name" value="INTEGRAL MEMBRANE PROTEIN-RELATED"/>
    <property type="match status" value="1"/>
</dbReference>
<feature type="domain" description="Type II secretion system protein GspF" evidence="8">
    <location>
        <begin position="178"/>
        <end position="275"/>
    </location>
</feature>
<evidence type="ECO:0000256" key="5">
    <source>
        <dbReference type="ARBA" id="ARBA00023136"/>
    </source>
</evidence>
<feature type="signal peptide" evidence="7">
    <location>
        <begin position="1"/>
        <end position="25"/>
    </location>
</feature>
<organism evidence="9 10">
    <name type="scientific">Streptomyces parvus</name>
    <dbReference type="NCBI Taxonomy" id="66428"/>
    <lineage>
        <taxon>Bacteria</taxon>
        <taxon>Bacillati</taxon>
        <taxon>Actinomycetota</taxon>
        <taxon>Actinomycetes</taxon>
        <taxon>Kitasatosporales</taxon>
        <taxon>Streptomycetaceae</taxon>
        <taxon>Streptomyces</taxon>
    </lineage>
</organism>
<protein>
    <submittedName>
        <fullName evidence="9">Type II secretion protein F</fullName>
    </submittedName>
</protein>
<dbReference type="InterPro" id="IPR018076">
    <property type="entry name" value="T2SS_GspF_dom"/>
</dbReference>